<comment type="caution">
    <text evidence="2">The sequence shown here is derived from an EMBL/GenBank/DDBJ whole genome shotgun (WGS) entry which is preliminary data.</text>
</comment>
<dbReference type="AlphaFoldDB" id="A0A916QAE2"/>
<feature type="transmembrane region" description="Helical" evidence="1">
    <location>
        <begin position="34"/>
        <end position="55"/>
    </location>
</feature>
<evidence type="ECO:0000256" key="1">
    <source>
        <dbReference type="SAM" id="Phobius"/>
    </source>
</evidence>
<dbReference type="RefSeq" id="WP_201311325.1">
    <property type="nucleotide sequence ID" value="NZ_BLYI01000043.1"/>
</dbReference>
<protein>
    <submittedName>
        <fullName evidence="2">Uncharacterized protein</fullName>
    </submittedName>
</protein>
<accession>A0A916QAE2</accession>
<dbReference type="EMBL" id="BLYI01000043">
    <property type="protein sequence ID" value="GFO85625.1"/>
    <property type="molecule type" value="Genomic_DNA"/>
</dbReference>
<evidence type="ECO:0000313" key="3">
    <source>
        <dbReference type="Proteomes" id="UP000613208"/>
    </source>
</evidence>
<reference evidence="2" key="1">
    <citation type="submission" date="2020-06" db="EMBL/GenBank/DDBJ databases">
        <title>Characterization of fructooligosaccharide metabolism and fructooligosaccharide-degrading enzymes in human commensal butyrate producers.</title>
        <authorList>
            <person name="Tanno H."/>
            <person name="Fujii T."/>
            <person name="Hirano K."/>
            <person name="Maeno S."/>
            <person name="Tonozuka T."/>
            <person name="Sakamoto M."/>
            <person name="Ohkuma M."/>
            <person name="Tochio T."/>
            <person name="Endo A."/>
        </authorList>
    </citation>
    <scope>NUCLEOTIDE SEQUENCE</scope>
    <source>
        <strain evidence="2">JCM 17466</strain>
    </source>
</reference>
<keyword evidence="1" id="KW-0812">Transmembrane</keyword>
<keyword evidence="1" id="KW-0472">Membrane</keyword>
<organism evidence="2 3">
    <name type="scientific">Anaerostipes butyraticus</name>
    <dbReference type="NCBI Taxonomy" id="645466"/>
    <lineage>
        <taxon>Bacteria</taxon>
        <taxon>Bacillati</taxon>
        <taxon>Bacillota</taxon>
        <taxon>Clostridia</taxon>
        <taxon>Lachnospirales</taxon>
        <taxon>Lachnospiraceae</taxon>
        <taxon>Anaerostipes</taxon>
    </lineage>
</organism>
<keyword evidence="1" id="KW-1133">Transmembrane helix</keyword>
<sequence>MFSTIKRILALLIVLSLLAVAGLTLFFAVTGSEYFWGMLVLMFFYPVFLWAMALVHKWAKKSKEENQNRS</sequence>
<gene>
    <name evidence="2" type="ORF">ANBU17_19720</name>
</gene>
<feature type="transmembrane region" description="Helical" evidence="1">
    <location>
        <begin position="7"/>
        <end position="28"/>
    </location>
</feature>
<evidence type="ECO:0000313" key="2">
    <source>
        <dbReference type="EMBL" id="GFO85625.1"/>
    </source>
</evidence>
<keyword evidence="3" id="KW-1185">Reference proteome</keyword>
<proteinExistence type="predicted"/>
<name>A0A916QAE2_9FIRM</name>
<dbReference type="Proteomes" id="UP000613208">
    <property type="component" value="Unassembled WGS sequence"/>
</dbReference>